<evidence type="ECO:0000259" key="1">
    <source>
        <dbReference type="PROSITE" id="PS51186"/>
    </source>
</evidence>
<comment type="caution">
    <text evidence="2">The sequence shown here is derived from an EMBL/GenBank/DDBJ whole genome shotgun (WGS) entry which is preliminary data.</text>
</comment>
<organism evidence="2 3">
    <name type="scientific">Aureobasidium melanogenum</name>
    <name type="common">Aureobasidium pullulans var. melanogenum</name>
    <dbReference type="NCBI Taxonomy" id="46634"/>
    <lineage>
        <taxon>Eukaryota</taxon>
        <taxon>Fungi</taxon>
        <taxon>Dikarya</taxon>
        <taxon>Ascomycota</taxon>
        <taxon>Pezizomycotina</taxon>
        <taxon>Dothideomycetes</taxon>
        <taxon>Dothideomycetidae</taxon>
        <taxon>Dothideales</taxon>
        <taxon>Saccotheciaceae</taxon>
        <taxon>Aureobasidium</taxon>
    </lineage>
</organism>
<dbReference type="Proteomes" id="UP000779574">
    <property type="component" value="Unassembled WGS sequence"/>
</dbReference>
<reference evidence="2" key="1">
    <citation type="journal article" date="2021" name="J Fungi (Basel)">
        <title>Virulence traits and population genomics of the black yeast Aureobasidium melanogenum.</title>
        <authorList>
            <person name="Cernosa A."/>
            <person name="Sun X."/>
            <person name="Gostincar C."/>
            <person name="Fang C."/>
            <person name="Gunde-Cimerman N."/>
            <person name="Song Z."/>
        </authorList>
    </citation>
    <scope>NUCLEOTIDE SEQUENCE</scope>
    <source>
        <strain evidence="2">EXF-9911</strain>
    </source>
</reference>
<dbReference type="Pfam" id="PF00583">
    <property type="entry name" value="Acetyltransf_1"/>
    <property type="match status" value="1"/>
</dbReference>
<feature type="non-terminal residue" evidence="2">
    <location>
        <position position="1"/>
    </location>
</feature>
<dbReference type="InterPro" id="IPR000182">
    <property type="entry name" value="GNAT_dom"/>
</dbReference>
<evidence type="ECO:0000313" key="3">
    <source>
        <dbReference type="Proteomes" id="UP000779574"/>
    </source>
</evidence>
<dbReference type="EMBL" id="JAHFXF010000867">
    <property type="protein sequence ID" value="KAG9681582.1"/>
    <property type="molecule type" value="Genomic_DNA"/>
</dbReference>
<dbReference type="SUPFAM" id="SSF55729">
    <property type="entry name" value="Acyl-CoA N-acyltransferases (Nat)"/>
    <property type="match status" value="1"/>
</dbReference>
<feature type="domain" description="N-acetyltransferase" evidence="1">
    <location>
        <begin position="140"/>
        <end position="230"/>
    </location>
</feature>
<dbReference type="PROSITE" id="PS51186">
    <property type="entry name" value="GNAT"/>
    <property type="match status" value="1"/>
</dbReference>
<protein>
    <submittedName>
        <fullName evidence="2">Acyl-CoA N-acyltransferase</fullName>
    </submittedName>
</protein>
<dbReference type="AlphaFoldDB" id="A0A9P8E641"/>
<accession>A0A9P8E641</accession>
<proteinExistence type="predicted"/>
<dbReference type="OrthoDB" id="2115692at2759"/>
<dbReference type="InterPro" id="IPR052523">
    <property type="entry name" value="Trichothecene_AcTrans"/>
</dbReference>
<dbReference type="CDD" id="cd04301">
    <property type="entry name" value="NAT_SF"/>
    <property type="match status" value="1"/>
</dbReference>
<dbReference type="PANTHER" id="PTHR42791">
    <property type="entry name" value="GNAT FAMILY ACETYLTRANSFERASE"/>
    <property type="match status" value="1"/>
</dbReference>
<evidence type="ECO:0000313" key="2">
    <source>
        <dbReference type="EMBL" id="KAG9681582.1"/>
    </source>
</evidence>
<sequence length="235" mass="26250">MSISITTADLTLAPSIANAMVSARWKDPHWVALFRSDISPARVTSETAQRLPWNLITGRASKRHQIAIDNATGEAVAYARWILPEHLTSADPVIWPEAQVQQPTEEQRVESEKMSKDIADRGLRMDLLEYRSAQLEEIDAKIRESGPFLDLDYLATAPGYQRRGIGAILLQAGLEVADAYGLNSFVTSSVAGIRLYQKHGFEVVETHTIDYSQFGGVEPVTNYFMIRKPQRKYGS</sequence>
<dbReference type="InterPro" id="IPR016181">
    <property type="entry name" value="Acyl_CoA_acyltransferase"/>
</dbReference>
<gene>
    <name evidence="2" type="ORF">KCU76_g14403</name>
</gene>
<name>A0A9P8E641_AURME</name>
<dbReference type="PANTHER" id="PTHR42791:SF2">
    <property type="entry name" value="N-ACETYLTRANSFERASE DOMAIN-CONTAINING PROTEIN"/>
    <property type="match status" value="1"/>
</dbReference>
<dbReference type="Gene3D" id="3.40.630.30">
    <property type="match status" value="1"/>
</dbReference>
<dbReference type="GO" id="GO:0016747">
    <property type="term" value="F:acyltransferase activity, transferring groups other than amino-acyl groups"/>
    <property type="evidence" value="ECO:0007669"/>
    <property type="project" value="InterPro"/>
</dbReference>
<reference evidence="2" key="2">
    <citation type="submission" date="2021-08" db="EMBL/GenBank/DDBJ databases">
        <authorList>
            <person name="Gostincar C."/>
            <person name="Sun X."/>
            <person name="Song Z."/>
            <person name="Gunde-Cimerman N."/>
        </authorList>
    </citation>
    <scope>NUCLEOTIDE SEQUENCE</scope>
    <source>
        <strain evidence="2">EXF-9911</strain>
    </source>
</reference>